<dbReference type="Gene3D" id="1.20.144.10">
    <property type="entry name" value="Phosphatidic acid phosphatase type 2/haloperoxidase"/>
    <property type="match status" value="1"/>
</dbReference>
<dbReference type="InterPro" id="IPR000326">
    <property type="entry name" value="PAP2/HPO"/>
</dbReference>
<accession>A0A644XAZ4</accession>
<dbReference type="PANTHER" id="PTHR14969">
    <property type="entry name" value="SPHINGOSINE-1-PHOSPHATE PHOSPHOHYDROLASE"/>
    <property type="match status" value="1"/>
</dbReference>
<comment type="caution">
    <text evidence="2">The sequence shown here is derived from an EMBL/GenBank/DDBJ whole genome shotgun (WGS) entry which is preliminary data.</text>
</comment>
<name>A0A644XAZ4_9ZZZZ</name>
<proteinExistence type="predicted"/>
<gene>
    <name evidence="2" type="ORF">SDC9_59293</name>
</gene>
<dbReference type="SUPFAM" id="SSF48317">
    <property type="entry name" value="Acid phosphatase/Vanadium-dependent haloperoxidase"/>
    <property type="match status" value="1"/>
</dbReference>
<dbReference type="SMART" id="SM00014">
    <property type="entry name" value="acidPPc"/>
    <property type="match status" value="1"/>
</dbReference>
<feature type="domain" description="Phosphatidic acid phosphatase type 2/haloperoxidase" evidence="1">
    <location>
        <begin position="62"/>
        <end position="181"/>
    </location>
</feature>
<dbReference type="Pfam" id="PF01569">
    <property type="entry name" value="PAP2"/>
    <property type="match status" value="1"/>
</dbReference>
<dbReference type="EMBL" id="VSSQ01002042">
    <property type="protein sequence ID" value="MPM12938.1"/>
    <property type="molecule type" value="Genomic_DNA"/>
</dbReference>
<dbReference type="PANTHER" id="PTHR14969:SF13">
    <property type="entry name" value="AT30094P"/>
    <property type="match status" value="1"/>
</dbReference>
<evidence type="ECO:0000313" key="2">
    <source>
        <dbReference type="EMBL" id="MPM12938.1"/>
    </source>
</evidence>
<sequence length="209" mass="22267">MLKKRTFILLSILLMLAPPSLFSLSFSYNKELSTVSDVTLGLTALAPSLFVLAAPPSDYLAIGGSYAGTMVVAYATRSVLKHTIERARPYVGEIVDRPSDTSEDYESFPSGHALMAFSAAAYTQTLQALWYPDSAAMKAVSYATWGLAATTAALRVFSGNHHLGDVLAGAAIGSAIGFLGPYLTNRLLRHDEHAPQILIGPTVGMQVSL</sequence>
<organism evidence="2">
    <name type="scientific">bioreactor metagenome</name>
    <dbReference type="NCBI Taxonomy" id="1076179"/>
    <lineage>
        <taxon>unclassified sequences</taxon>
        <taxon>metagenomes</taxon>
        <taxon>ecological metagenomes</taxon>
    </lineage>
</organism>
<protein>
    <recommendedName>
        <fullName evidence="1">Phosphatidic acid phosphatase type 2/haloperoxidase domain-containing protein</fullName>
    </recommendedName>
</protein>
<dbReference type="AlphaFoldDB" id="A0A644XAZ4"/>
<evidence type="ECO:0000259" key="1">
    <source>
        <dbReference type="SMART" id="SM00014"/>
    </source>
</evidence>
<dbReference type="InterPro" id="IPR036938">
    <property type="entry name" value="PAP2/HPO_sf"/>
</dbReference>
<reference evidence="2" key="1">
    <citation type="submission" date="2019-08" db="EMBL/GenBank/DDBJ databases">
        <authorList>
            <person name="Kucharzyk K."/>
            <person name="Murdoch R.W."/>
            <person name="Higgins S."/>
            <person name="Loffler F."/>
        </authorList>
    </citation>
    <scope>NUCLEOTIDE SEQUENCE</scope>
</reference>